<dbReference type="InterPro" id="IPR019559">
    <property type="entry name" value="Cullin_neddylation_domain"/>
</dbReference>
<evidence type="ECO:0000313" key="3">
    <source>
        <dbReference type="EMBL" id="EGR29642.1"/>
    </source>
</evidence>
<dbReference type="STRING" id="857967.G0QYT1"/>
<dbReference type="InterPro" id="IPR045093">
    <property type="entry name" value="Cullin"/>
</dbReference>
<proteinExistence type="inferred from homology"/>
<evidence type="ECO:0000313" key="4">
    <source>
        <dbReference type="Proteomes" id="UP000008983"/>
    </source>
</evidence>
<dbReference type="EMBL" id="GL984125">
    <property type="protein sequence ID" value="EGR29642.1"/>
    <property type="molecule type" value="Genomic_DNA"/>
</dbReference>
<dbReference type="InterPro" id="IPR036390">
    <property type="entry name" value="WH_DNA-bd_sf"/>
</dbReference>
<dbReference type="SUPFAM" id="SSF75632">
    <property type="entry name" value="Cullin homology domain"/>
    <property type="match status" value="1"/>
</dbReference>
<comment type="similarity">
    <text evidence="1">Belongs to the cullin family.</text>
</comment>
<dbReference type="InterPro" id="IPR016158">
    <property type="entry name" value="Cullin_homology"/>
</dbReference>
<evidence type="ECO:0000259" key="2">
    <source>
        <dbReference type="PROSITE" id="PS50069"/>
    </source>
</evidence>
<name>G0QYT1_ICHMU</name>
<evidence type="ECO:0000256" key="1">
    <source>
        <dbReference type="PROSITE-ProRule" id="PRU00330"/>
    </source>
</evidence>
<gene>
    <name evidence="3" type="ORF">IMG5_151910</name>
</gene>
<dbReference type="Pfam" id="PF10557">
    <property type="entry name" value="Cullin_Nedd8"/>
    <property type="match status" value="1"/>
</dbReference>
<dbReference type="SMART" id="SM00884">
    <property type="entry name" value="Cullin_Nedd8"/>
    <property type="match status" value="1"/>
</dbReference>
<dbReference type="InParanoid" id="G0QYT1"/>
<dbReference type="Gene3D" id="1.10.10.10">
    <property type="entry name" value="Winged helix-like DNA-binding domain superfamily/Winged helix DNA-binding domain"/>
    <property type="match status" value="1"/>
</dbReference>
<dbReference type="OMA" id="ELAMDCT"/>
<dbReference type="GO" id="GO:0006511">
    <property type="term" value="P:ubiquitin-dependent protein catabolic process"/>
    <property type="evidence" value="ECO:0007669"/>
    <property type="project" value="InterPro"/>
</dbReference>
<dbReference type="GO" id="GO:0031625">
    <property type="term" value="F:ubiquitin protein ligase binding"/>
    <property type="evidence" value="ECO:0007669"/>
    <property type="project" value="InterPro"/>
</dbReference>
<protein>
    <recommendedName>
        <fullName evidence="2">Cullin family profile domain-containing protein</fullName>
    </recommendedName>
</protein>
<organism evidence="3 4">
    <name type="scientific">Ichthyophthirius multifiliis</name>
    <name type="common">White spot disease agent</name>
    <name type="synonym">Ich</name>
    <dbReference type="NCBI Taxonomy" id="5932"/>
    <lineage>
        <taxon>Eukaryota</taxon>
        <taxon>Sar</taxon>
        <taxon>Alveolata</taxon>
        <taxon>Ciliophora</taxon>
        <taxon>Intramacronucleata</taxon>
        <taxon>Oligohymenophorea</taxon>
        <taxon>Hymenostomatida</taxon>
        <taxon>Ophryoglenina</taxon>
        <taxon>Ichthyophthirius</taxon>
    </lineage>
</organism>
<feature type="domain" description="Cullin family profile" evidence="2">
    <location>
        <begin position="1"/>
        <end position="138"/>
    </location>
</feature>
<reference evidence="3 4" key="1">
    <citation type="submission" date="2011-07" db="EMBL/GenBank/DDBJ databases">
        <authorList>
            <person name="Coyne R."/>
            <person name="Brami D."/>
            <person name="Johnson J."/>
            <person name="Hostetler J."/>
            <person name="Hannick L."/>
            <person name="Clark T."/>
            <person name="Cassidy-Hanley D."/>
            <person name="Inman J."/>
        </authorList>
    </citation>
    <scope>NUCLEOTIDE SEQUENCE [LARGE SCALE GENOMIC DNA]</scope>
    <source>
        <strain evidence="3 4">G5</strain>
    </source>
</reference>
<accession>G0QYT1</accession>
<dbReference type="InterPro" id="IPR036317">
    <property type="entry name" value="Cullin_homology_sf"/>
</dbReference>
<dbReference type="SUPFAM" id="SSF46785">
    <property type="entry name" value="Winged helix' DNA-binding domain"/>
    <property type="match status" value="1"/>
</dbReference>
<dbReference type="PANTHER" id="PTHR11932">
    <property type="entry name" value="CULLIN"/>
    <property type="match status" value="1"/>
</dbReference>
<keyword evidence="4" id="KW-1185">Reference proteome</keyword>
<dbReference type="GeneID" id="14905749"/>
<dbReference type="Proteomes" id="UP000008983">
    <property type="component" value="Unassembled WGS sequence"/>
</dbReference>
<dbReference type="AlphaFoldDB" id="G0QYT1"/>
<dbReference type="PROSITE" id="PS50069">
    <property type="entry name" value="CULLIN_2"/>
    <property type="match status" value="1"/>
</dbReference>
<dbReference type="InterPro" id="IPR059120">
    <property type="entry name" value="Cullin-like_AB"/>
</dbReference>
<dbReference type="eggNOG" id="KOG2166">
    <property type="taxonomic scope" value="Eukaryota"/>
</dbReference>
<dbReference type="Gene3D" id="3.30.230.130">
    <property type="entry name" value="Cullin, Chain C, Domain 2"/>
    <property type="match status" value="1"/>
</dbReference>
<dbReference type="RefSeq" id="XP_004030878.1">
    <property type="nucleotide sequence ID" value="XM_004030830.1"/>
</dbReference>
<dbReference type="InterPro" id="IPR036388">
    <property type="entry name" value="WH-like_DNA-bd_sf"/>
</dbReference>
<dbReference type="Pfam" id="PF26557">
    <property type="entry name" value="Cullin_AB"/>
    <property type="match status" value="1"/>
</dbReference>
<sequence length="275" mass="32617">MIQDIETNDNYRSLNVSQNIQIYILNSVAWPLKKIQNDQTSFPKCFQAQMDQYLKQYQNSYKNRKLVWLFNEGSAELLFVSNNNKYFQGKYALKSNTYQMIICLQINDEKNYQCTLKDLQIKTKIPKEIFDINLIPLIKNKILQLEGGQNNQLESIIKNQLESIVSINTSFENQKKVIFVVPKQFTYISQKEQENIDKEVEQSRVMIIKAYIVRIMKSKKVMSYKDLLEETINLVKNCSKTFYPNVKQFKKCIEDLQDDYITRRQEDPNTFDYVP</sequence>
<dbReference type="OrthoDB" id="435621at2759"/>